<dbReference type="Gene3D" id="3.30.1240.10">
    <property type="match status" value="1"/>
</dbReference>
<dbReference type="PANTHER" id="PTHR10000:SF8">
    <property type="entry name" value="HAD SUPERFAMILY HYDROLASE-LIKE, TYPE 3"/>
    <property type="match status" value="1"/>
</dbReference>
<dbReference type="Pfam" id="PF08282">
    <property type="entry name" value="Hydrolase_3"/>
    <property type="match status" value="1"/>
</dbReference>
<evidence type="ECO:0000313" key="1">
    <source>
        <dbReference type="EMBL" id="ARN78225.1"/>
    </source>
</evidence>
<dbReference type="AlphaFoldDB" id="A0A1W6MKV6"/>
<reference evidence="1 2" key="1">
    <citation type="submission" date="2016-11" db="EMBL/GenBank/DDBJ databases">
        <title>Trade-off between light-utilization and light-protection in marine flavobacteria.</title>
        <authorList>
            <person name="Kumagai Y."/>
        </authorList>
    </citation>
    <scope>NUCLEOTIDE SEQUENCE [LARGE SCALE GENOMIC DNA]</scope>
    <source>
        <strain evidence="1 2">JCM 13191</strain>
    </source>
</reference>
<evidence type="ECO:0000313" key="2">
    <source>
        <dbReference type="Proteomes" id="UP000193431"/>
    </source>
</evidence>
<dbReference type="Proteomes" id="UP000193431">
    <property type="component" value="Chromosome"/>
</dbReference>
<accession>A0A1W6MKV6</accession>
<organism evidence="1 2">
    <name type="scientific">Nonlabens spongiae</name>
    <dbReference type="NCBI Taxonomy" id="331648"/>
    <lineage>
        <taxon>Bacteria</taxon>
        <taxon>Pseudomonadati</taxon>
        <taxon>Bacteroidota</taxon>
        <taxon>Flavobacteriia</taxon>
        <taxon>Flavobacteriales</taxon>
        <taxon>Flavobacteriaceae</taxon>
        <taxon>Nonlabens</taxon>
    </lineage>
</organism>
<dbReference type="GO" id="GO:0005829">
    <property type="term" value="C:cytosol"/>
    <property type="evidence" value="ECO:0007669"/>
    <property type="project" value="TreeGrafter"/>
</dbReference>
<dbReference type="SUPFAM" id="SSF56784">
    <property type="entry name" value="HAD-like"/>
    <property type="match status" value="1"/>
</dbReference>
<dbReference type="SFLD" id="SFLDS00003">
    <property type="entry name" value="Haloacid_Dehalogenase"/>
    <property type="match status" value="1"/>
</dbReference>
<sequence length="267" mass="30259">MIKLIATDIDGTLLDQHRSISDHTAATFKIIDLPKILISARMPQAMYYLQEMLDIAGTPIICYNGALVLDRDEVLYNLHIPFEQIETLAATALEHDLHISLYRKDEWFVTAMDQWAQREVNNTRVQPTVQDLQQTLDYFENTRDQGGAHKVMLMGDMVAMDSAFAKAEQQLGNQVHLYRSKDTYTEITPAGTSKKKALELLLKERFQESGMEHVAAFGDNYNDTEMLQAVGYGVAVANGRDEVKQAARYIADHHKKDGVALWLQENL</sequence>
<dbReference type="EMBL" id="CP019344">
    <property type="protein sequence ID" value="ARN78225.1"/>
    <property type="molecule type" value="Genomic_DNA"/>
</dbReference>
<dbReference type="SFLD" id="SFLDG01140">
    <property type="entry name" value="C2.B:_Phosphomannomutase_and_P"/>
    <property type="match status" value="1"/>
</dbReference>
<keyword evidence="1" id="KW-0378">Hydrolase</keyword>
<gene>
    <name evidence="1" type="ORF">BST97_09600</name>
</gene>
<dbReference type="InterPro" id="IPR023214">
    <property type="entry name" value="HAD_sf"/>
</dbReference>
<keyword evidence="2" id="KW-1185">Reference proteome</keyword>
<name>A0A1W6MKV6_9FLAO</name>
<dbReference type="STRING" id="331648.BST97_09600"/>
<dbReference type="Gene3D" id="3.40.50.1000">
    <property type="entry name" value="HAD superfamily/HAD-like"/>
    <property type="match status" value="1"/>
</dbReference>
<dbReference type="NCBIfam" id="TIGR01484">
    <property type="entry name" value="HAD-SF-IIB"/>
    <property type="match status" value="1"/>
</dbReference>
<dbReference type="InterPro" id="IPR000150">
    <property type="entry name" value="Cof"/>
</dbReference>
<dbReference type="PANTHER" id="PTHR10000">
    <property type="entry name" value="PHOSPHOSERINE PHOSPHATASE"/>
    <property type="match status" value="1"/>
</dbReference>
<dbReference type="InterPro" id="IPR036412">
    <property type="entry name" value="HAD-like_sf"/>
</dbReference>
<dbReference type="InterPro" id="IPR006379">
    <property type="entry name" value="HAD-SF_hydro_IIB"/>
</dbReference>
<dbReference type="OrthoDB" id="9814970at2"/>
<protein>
    <submittedName>
        <fullName evidence="1">HAD family hydrolase</fullName>
    </submittedName>
</protein>
<dbReference type="GO" id="GO:0000287">
    <property type="term" value="F:magnesium ion binding"/>
    <property type="evidence" value="ECO:0007669"/>
    <property type="project" value="TreeGrafter"/>
</dbReference>
<dbReference type="NCBIfam" id="TIGR00099">
    <property type="entry name" value="Cof-subfamily"/>
    <property type="match status" value="1"/>
</dbReference>
<dbReference type="GO" id="GO:0016791">
    <property type="term" value="F:phosphatase activity"/>
    <property type="evidence" value="ECO:0007669"/>
    <property type="project" value="TreeGrafter"/>
</dbReference>
<proteinExistence type="predicted"/>
<dbReference type="RefSeq" id="WP_085767026.1">
    <property type="nucleotide sequence ID" value="NZ_CP019344.1"/>
</dbReference>